<name>A0A813Q9P9_9BILA</name>
<keyword evidence="1" id="KW-0805">Transcription regulation</keyword>
<evidence type="ECO:0000256" key="3">
    <source>
        <dbReference type="ARBA" id="ARBA00023170"/>
    </source>
</evidence>
<comment type="caution">
    <text evidence="4">The sequence shown here is derived from an EMBL/GenBank/DDBJ whole genome shotgun (WGS) entry which is preliminary data.</text>
</comment>
<reference evidence="4" key="1">
    <citation type="submission" date="2021-02" db="EMBL/GenBank/DDBJ databases">
        <authorList>
            <person name="Nowell W R."/>
        </authorList>
    </citation>
    <scope>NUCLEOTIDE SEQUENCE</scope>
    <source>
        <strain evidence="4">Ploen Becks lab</strain>
    </source>
</reference>
<keyword evidence="5" id="KW-1185">Reference proteome</keyword>
<sequence>MSRTSDLKCRKTIEKSTQKNKDKTLSIKNLIKSNNLRQFNKLDPKHLVPYTFISEKYLRSTNEHKIILITLLRDKTYQVFKKYTHEFEIQEKRALSLIEAGYTPVKYDLNKSLVRQMRNKILSFLQSHAASTLQMLQELPGFECFERSETNSIISDNFFSVLGIRIYKLFINNESFLMLDENIQLNNEAMSKCMGNDFRSRLNDYIFNTKFFKFTDSELALLIPFFFSTSLGNSPKLRELSEYYTQALFYEFSLNKRSKELISRLSEILSQIPQINVMCKNVNF</sequence>
<dbReference type="InterPro" id="IPR035500">
    <property type="entry name" value="NHR-like_dom_sf"/>
</dbReference>
<evidence type="ECO:0000313" key="5">
    <source>
        <dbReference type="Proteomes" id="UP000663879"/>
    </source>
</evidence>
<proteinExistence type="predicted"/>
<accession>A0A813Q9P9</accession>
<dbReference type="Proteomes" id="UP000663879">
    <property type="component" value="Unassembled WGS sequence"/>
</dbReference>
<evidence type="ECO:0000256" key="1">
    <source>
        <dbReference type="ARBA" id="ARBA00023015"/>
    </source>
</evidence>
<organism evidence="4 5">
    <name type="scientific">Brachionus calyciflorus</name>
    <dbReference type="NCBI Taxonomy" id="104777"/>
    <lineage>
        <taxon>Eukaryota</taxon>
        <taxon>Metazoa</taxon>
        <taxon>Spiralia</taxon>
        <taxon>Gnathifera</taxon>
        <taxon>Rotifera</taxon>
        <taxon>Eurotatoria</taxon>
        <taxon>Monogononta</taxon>
        <taxon>Pseudotrocha</taxon>
        <taxon>Ploima</taxon>
        <taxon>Brachionidae</taxon>
        <taxon>Brachionus</taxon>
    </lineage>
</organism>
<keyword evidence="2" id="KW-0804">Transcription</keyword>
<keyword evidence="3" id="KW-0675">Receptor</keyword>
<gene>
    <name evidence="4" type="ORF">OXX778_LOCUS4604</name>
</gene>
<protein>
    <recommendedName>
        <fullName evidence="6">Nuclear receptor</fullName>
    </recommendedName>
</protein>
<dbReference type="OrthoDB" id="7634782at2759"/>
<dbReference type="Gene3D" id="1.10.565.10">
    <property type="entry name" value="Retinoid X Receptor"/>
    <property type="match status" value="1"/>
</dbReference>
<evidence type="ECO:0008006" key="6">
    <source>
        <dbReference type="Google" id="ProtNLM"/>
    </source>
</evidence>
<dbReference type="EMBL" id="CAJNOC010000461">
    <property type="protein sequence ID" value="CAF0764325.1"/>
    <property type="molecule type" value="Genomic_DNA"/>
</dbReference>
<evidence type="ECO:0000256" key="2">
    <source>
        <dbReference type="ARBA" id="ARBA00023163"/>
    </source>
</evidence>
<evidence type="ECO:0000313" key="4">
    <source>
        <dbReference type="EMBL" id="CAF0764325.1"/>
    </source>
</evidence>
<dbReference type="SUPFAM" id="SSF48508">
    <property type="entry name" value="Nuclear receptor ligand-binding domain"/>
    <property type="match status" value="1"/>
</dbReference>
<dbReference type="AlphaFoldDB" id="A0A813Q9P9"/>